<sequence length="160" mass="17388">MRTPLAELLTRVDELNSPDSPFAFRAVGDRIQGAWDIAHVQYVALLGAGQIDDAYSIEVTFDEDEGTFDTDETQTTSKTSGGFSTDGSFHFGGSTSTFTGKQSRMTRSFVAGTRVTTPEGDGTSAGWSFDTDRIKQPLFDFLAANGWQKKKGFFGRLFGG</sequence>
<dbReference type="RefSeq" id="WP_344227493.1">
    <property type="nucleotide sequence ID" value="NZ_BAAARI010000007.1"/>
</dbReference>
<gene>
    <name evidence="1" type="ORF">GCM10009862_10410</name>
</gene>
<comment type="caution">
    <text evidence="1">The sequence shown here is derived from an EMBL/GenBank/DDBJ whole genome shotgun (WGS) entry which is preliminary data.</text>
</comment>
<reference evidence="1 2" key="1">
    <citation type="journal article" date="2019" name="Int. J. Syst. Evol. Microbiol.">
        <title>The Global Catalogue of Microorganisms (GCM) 10K type strain sequencing project: providing services to taxonomists for standard genome sequencing and annotation.</title>
        <authorList>
            <consortium name="The Broad Institute Genomics Platform"/>
            <consortium name="The Broad Institute Genome Sequencing Center for Infectious Disease"/>
            <person name="Wu L."/>
            <person name="Ma J."/>
        </authorList>
    </citation>
    <scope>NUCLEOTIDE SEQUENCE [LARGE SCALE GENOMIC DNA]</scope>
    <source>
        <strain evidence="1 2">JCM 16365</strain>
    </source>
</reference>
<dbReference type="Proteomes" id="UP001500274">
    <property type="component" value="Unassembled WGS sequence"/>
</dbReference>
<evidence type="ECO:0000313" key="1">
    <source>
        <dbReference type="EMBL" id="GAA2573438.1"/>
    </source>
</evidence>
<evidence type="ECO:0000313" key="2">
    <source>
        <dbReference type="Proteomes" id="UP001500274"/>
    </source>
</evidence>
<protein>
    <submittedName>
        <fullName evidence="1">Uncharacterized protein</fullName>
    </submittedName>
</protein>
<proteinExistence type="predicted"/>
<keyword evidence="2" id="KW-1185">Reference proteome</keyword>
<organism evidence="1 2">
    <name type="scientific">Microbacterium binotii</name>
    <dbReference type="NCBI Taxonomy" id="462710"/>
    <lineage>
        <taxon>Bacteria</taxon>
        <taxon>Bacillati</taxon>
        <taxon>Actinomycetota</taxon>
        <taxon>Actinomycetes</taxon>
        <taxon>Micrococcales</taxon>
        <taxon>Microbacteriaceae</taxon>
        <taxon>Microbacterium</taxon>
    </lineage>
</organism>
<name>A0ABN3P857_9MICO</name>
<dbReference type="EMBL" id="BAAARI010000007">
    <property type="protein sequence ID" value="GAA2573438.1"/>
    <property type="molecule type" value="Genomic_DNA"/>
</dbReference>
<accession>A0ABN3P857</accession>